<evidence type="ECO:0000256" key="1">
    <source>
        <dbReference type="ARBA" id="ARBA00004651"/>
    </source>
</evidence>
<feature type="transmembrane region" description="Helical" evidence="6">
    <location>
        <begin position="249"/>
        <end position="268"/>
    </location>
</feature>
<dbReference type="InterPro" id="IPR050833">
    <property type="entry name" value="Poly_Biosynth_Transport"/>
</dbReference>
<feature type="transmembrane region" description="Helical" evidence="6">
    <location>
        <begin position="310"/>
        <end position="332"/>
    </location>
</feature>
<evidence type="ECO:0000256" key="2">
    <source>
        <dbReference type="ARBA" id="ARBA00022475"/>
    </source>
</evidence>
<name>A0A174V2M0_9BACE</name>
<feature type="transmembrane region" description="Helical" evidence="6">
    <location>
        <begin position="461"/>
        <end position="482"/>
    </location>
</feature>
<feature type="transmembrane region" description="Helical" evidence="6">
    <location>
        <begin position="129"/>
        <end position="150"/>
    </location>
</feature>
<keyword evidence="3 6" id="KW-0812">Transmembrane</keyword>
<accession>A0A174V2M0</accession>
<keyword evidence="4 6" id="KW-1133">Transmembrane helix</keyword>
<dbReference type="PANTHER" id="PTHR30250:SF26">
    <property type="entry name" value="PSMA PROTEIN"/>
    <property type="match status" value="1"/>
</dbReference>
<evidence type="ECO:0000256" key="4">
    <source>
        <dbReference type="ARBA" id="ARBA00022989"/>
    </source>
</evidence>
<protein>
    <submittedName>
        <fullName evidence="7">Polysaccharide biosynthesis protein</fullName>
    </submittedName>
</protein>
<evidence type="ECO:0000256" key="3">
    <source>
        <dbReference type="ARBA" id="ARBA00022692"/>
    </source>
</evidence>
<evidence type="ECO:0000256" key="6">
    <source>
        <dbReference type="SAM" id="Phobius"/>
    </source>
</evidence>
<evidence type="ECO:0000313" key="8">
    <source>
        <dbReference type="Proteomes" id="UP000095725"/>
    </source>
</evidence>
<feature type="transmembrane region" description="Helical" evidence="6">
    <location>
        <begin position="374"/>
        <end position="395"/>
    </location>
</feature>
<feature type="transmembrane region" description="Helical" evidence="6">
    <location>
        <begin position="434"/>
        <end position="455"/>
    </location>
</feature>
<keyword evidence="5 6" id="KW-0472">Membrane</keyword>
<feature type="transmembrane region" description="Helical" evidence="6">
    <location>
        <begin position="401"/>
        <end position="422"/>
    </location>
</feature>
<proteinExistence type="predicted"/>
<keyword evidence="2" id="KW-1003">Cell membrane</keyword>
<feature type="transmembrane region" description="Helical" evidence="6">
    <location>
        <begin position="90"/>
        <end position="109"/>
    </location>
</feature>
<feature type="transmembrane region" description="Helical" evidence="6">
    <location>
        <begin position="43"/>
        <end position="69"/>
    </location>
</feature>
<evidence type="ECO:0000313" key="7">
    <source>
        <dbReference type="EMBL" id="CUQ26290.1"/>
    </source>
</evidence>
<feature type="transmembrane region" description="Helical" evidence="6">
    <location>
        <begin position="185"/>
        <end position="204"/>
    </location>
</feature>
<organism evidence="7 8">
    <name type="scientific">Bacteroides caccae</name>
    <dbReference type="NCBI Taxonomy" id="47678"/>
    <lineage>
        <taxon>Bacteria</taxon>
        <taxon>Pseudomonadati</taxon>
        <taxon>Bacteroidota</taxon>
        <taxon>Bacteroidia</taxon>
        <taxon>Bacteroidales</taxon>
        <taxon>Bacteroidaceae</taxon>
        <taxon>Bacteroides</taxon>
    </lineage>
</organism>
<dbReference type="Proteomes" id="UP000095725">
    <property type="component" value="Unassembled WGS sequence"/>
</dbReference>
<gene>
    <name evidence="7" type="ORF">ERS852558_02356</name>
</gene>
<feature type="transmembrane region" description="Helical" evidence="6">
    <location>
        <begin position="162"/>
        <end position="179"/>
    </location>
</feature>
<dbReference type="EMBL" id="CZBL01000009">
    <property type="protein sequence ID" value="CUQ26290.1"/>
    <property type="molecule type" value="Genomic_DNA"/>
</dbReference>
<dbReference type="PANTHER" id="PTHR30250">
    <property type="entry name" value="PST FAMILY PREDICTED COLANIC ACID TRANSPORTER"/>
    <property type="match status" value="1"/>
</dbReference>
<evidence type="ECO:0000256" key="5">
    <source>
        <dbReference type="ARBA" id="ARBA00023136"/>
    </source>
</evidence>
<comment type="subcellular location">
    <subcellularLocation>
        <location evidence="1">Cell membrane</location>
        <topology evidence="1">Multi-pass membrane protein</topology>
    </subcellularLocation>
</comment>
<dbReference type="GO" id="GO:0005886">
    <property type="term" value="C:plasma membrane"/>
    <property type="evidence" value="ECO:0007669"/>
    <property type="project" value="UniProtKB-SubCell"/>
</dbReference>
<feature type="transmembrane region" description="Helical" evidence="6">
    <location>
        <begin position="225"/>
        <end position="243"/>
    </location>
</feature>
<dbReference type="AlphaFoldDB" id="A0A174V2M0"/>
<sequence length="502" mass="55989">MTSSRQLKLGALMSYLAIGVNILAGLLYTPWMIHSIGRENFGLYTLAMSVISLFVFDFGLSSAVTRFIAKYLAEGRQDKADNCMGLVYRLYIIIDIVMMLVLVGVYFFIPQLYKELTLVEIERFKIVYVIAAIYSVISFPFIPINGVLTAHEKFIQLKLCDVAHKLIIVLAMSVCLLSGGGLYSLVSVNAIAGLIMILLKVSCIRKFTHQGISWRYFEKREFKEIVGFSGWVTIMSIAQRFIFNIAPSILGALSGSTSIAILGIATTLEGYTYTFANAINGMFLPKVSRIVSNDNGDVLPLMVKIGRIQIYITALIVFGVICFGKHFIQLWVGAEFKDSYLCALFIIVPCLLQLPQEIGNQTIFAKNKIKKLAIVYILMALVNIVLAVSLAPIFGALGICVSIFVAYMVRTIGMDIIFYKDLNINVMSFFKDTFVKLSIPLVLCFVLGFTINAVISLDSWLGFVIKGICFVWSYATVMYLFAMNENEKELVLSPINKLCKKL</sequence>
<dbReference type="InterPro" id="IPR002797">
    <property type="entry name" value="Polysacc_synth"/>
</dbReference>
<feature type="transmembrane region" description="Helical" evidence="6">
    <location>
        <begin position="12"/>
        <end position="31"/>
    </location>
</feature>
<dbReference type="Pfam" id="PF01943">
    <property type="entry name" value="Polysacc_synt"/>
    <property type="match status" value="1"/>
</dbReference>
<dbReference type="RefSeq" id="WP_070101422.1">
    <property type="nucleotide sequence ID" value="NZ_CZBL01000009.1"/>
</dbReference>
<reference evidence="7 8" key="1">
    <citation type="submission" date="2015-09" db="EMBL/GenBank/DDBJ databases">
        <authorList>
            <consortium name="Pathogen Informatics"/>
        </authorList>
    </citation>
    <scope>NUCLEOTIDE SEQUENCE [LARGE SCALE GENOMIC DNA]</scope>
    <source>
        <strain evidence="7 8">2789STDY5834946</strain>
    </source>
</reference>